<dbReference type="InterPro" id="IPR006700">
    <property type="entry name" value="RsmE"/>
</dbReference>
<dbReference type="GO" id="GO:0005737">
    <property type="term" value="C:cytoplasm"/>
    <property type="evidence" value="ECO:0007669"/>
    <property type="project" value="UniProtKB-SubCell"/>
</dbReference>
<dbReference type="NCBIfam" id="TIGR00046">
    <property type="entry name" value="RsmE family RNA methyltransferase"/>
    <property type="match status" value="1"/>
</dbReference>
<comment type="caution">
    <text evidence="15">The sequence shown here is derived from an EMBL/GenBank/DDBJ whole genome shotgun (WGS) entry which is preliminary data.</text>
</comment>
<evidence type="ECO:0000256" key="10">
    <source>
        <dbReference type="ARBA" id="ARBA00025699"/>
    </source>
</evidence>
<evidence type="ECO:0000256" key="1">
    <source>
        <dbReference type="ARBA" id="ARBA00004496"/>
    </source>
</evidence>
<dbReference type="SUPFAM" id="SSF88697">
    <property type="entry name" value="PUA domain-like"/>
    <property type="match status" value="1"/>
</dbReference>
<dbReference type="Gene3D" id="2.40.240.20">
    <property type="entry name" value="Hypothetical PUA domain-like, domain 1"/>
    <property type="match status" value="1"/>
</dbReference>
<reference evidence="15 16" key="1">
    <citation type="journal article" date="2017" name="MBio">
        <title>Type VI secretion-mediated competition in the bee gut microbiome.</title>
        <authorList>
            <person name="Steele M.I."/>
            <person name="Kwong W.K."/>
            <person name="Powell J.E."/>
            <person name="Whiteley M."/>
            <person name="Moran N.A."/>
        </authorList>
    </citation>
    <scope>NUCLEOTIDE SEQUENCE [LARGE SCALE GENOMIC DNA]</scope>
    <source>
        <strain evidence="15 16">Ruf1-X</strain>
    </source>
</reference>
<dbReference type="GO" id="GO:0070475">
    <property type="term" value="P:rRNA base methylation"/>
    <property type="evidence" value="ECO:0007669"/>
    <property type="project" value="TreeGrafter"/>
</dbReference>
<evidence type="ECO:0000313" key="16">
    <source>
        <dbReference type="Proteomes" id="UP000229970"/>
    </source>
</evidence>
<name>A0A066TDF6_9NEIS</name>
<dbReference type="InterPro" id="IPR046886">
    <property type="entry name" value="RsmE_MTase_dom"/>
</dbReference>
<sequence>MPRFYVPSDICHSLAFSLPDAAARHVQVLRCQPGELIELFDGLGTVYQAEITAMGKKNVDVLIRGSESVTLESPLTITLLQSVSSSERMDMTIQKAVELGVTLIQPVLTERSSQRLSGERALKKLERWQDIAIGACEQCGRTMVPEIRPVVDLANALAGLTTDDLKLLMSLCRPQALNEFAQPQAVTLLIGPEGGLSNAEEELAIRYGFAAISLGPRVLRTETASLAAIAALQVLWGDFRR</sequence>
<keyword evidence="9 12" id="KW-0949">S-adenosyl-L-methionine</keyword>
<keyword evidence="7 12" id="KW-0489">Methyltransferase</keyword>
<evidence type="ECO:0000256" key="7">
    <source>
        <dbReference type="ARBA" id="ARBA00022603"/>
    </source>
</evidence>
<dbReference type="RefSeq" id="WP_037408199.1">
    <property type="nucleotide sequence ID" value="NZ_MEIP01000029.1"/>
</dbReference>
<keyword evidence="6 12" id="KW-0698">rRNA processing</keyword>
<dbReference type="NCBIfam" id="NF008692">
    <property type="entry name" value="PRK11713.1-5"/>
    <property type="match status" value="1"/>
</dbReference>
<dbReference type="PIRSF" id="PIRSF015601">
    <property type="entry name" value="MTase_slr0722"/>
    <property type="match status" value="1"/>
</dbReference>
<dbReference type="EC" id="2.1.1.193" evidence="3 12"/>
<evidence type="ECO:0000256" key="4">
    <source>
        <dbReference type="ARBA" id="ARBA00013673"/>
    </source>
</evidence>
<keyword evidence="5 12" id="KW-0963">Cytoplasm</keyword>
<dbReference type="Pfam" id="PF20260">
    <property type="entry name" value="PUA_4"/>
    <property type="match status" value="1"/>
</dbReference>
<proteinExistence type="inferred from homology"/>
<dbReference type="InterPro" id="IPR029028">
    <property type="entry name" value="Alpha/beta_knot_MTases"/>
</dbReference>
<dbReference type="InterPro" id="IPR029026">
    <property type="entry name" value="tRNA_m1G_MTases_N"/>
</dbReference>
<evidence type="ECO:0000256" key="11">
    <source>
        <dbReference type="ARBA" id="ARBA00047944"/>
    </source>
</evidence>
<comment type="catalytic activity">
    <reaction evidence="11 12">
        <text>uridine(1498) in 16S rRNA + S-adenosyl-L-methionine = N(3)-methyluridine(1498) in 16S rRNA + S-adenosyl-L-homocysteine + H(+)</text>
        <dbReference type="Rhea" id="RHEA:42920"/>
        <dbReference type="Rhea" id="RHEA-COMP:10283"/>
        <dbReference type="Rhea" id="RHEA-COMP:10284"/>
        <dbReference type="ChEBI" id="CHEBI:15378"/>
        <dbReference type="ChEBI" id="CHEBI:57856"/>
        <dbReference type="ChEBI" id="CHEBI:59789"/>
        <dbReference type="ChEBI" id="CHEBI:65315"/>
        <dbReference type="ChEBI" id="CHEBI:74502"/>
        <dbReference type="EC" id="2.1.1.193"/>
    </reaction>
</comment>
<evidence type="ECO:0000256" key="5">
    <source>
        <dbReference type="ARBA" id="ARBA00022490"/>
    </source>
</evidence>
<evidence type="ECO:0000256" key="12">
    <source>
        <dbReference type="PIRNR" id="PIRNR015601"/>
    </source>
</evidence>
<dbReference type="GO" id="GO:0070042">
    <property type="term" value="F:rRNA (uridine-N3-)-methyltransferase activity"/>
    <property type="evidence" value="ECO:0007669"/>
    <property type="project" value="TreeGrafter"/>
</dbReference>
<comment type="similarity">
    <text evidence="2 12">Belongs to the RNA methyltransferase RsmE family.</text>
</comment>
<comment type="function">
    <text evidence="10 12">Specifically methylates the N3 position of the uracil ring of uridine 1498 (m3U1498) in 16S rRNA. Acts on the fully assembled 30S ribosomal subunit.</text>
</comment>
<accession>A0A066TDF6</accession>
<evidence type="ECO:0000313" key="15">
    <source>
        <dbReference type="EMBL" id="PIT43875.1"/>
    </source>
</evidence>
<dbReference type="PANTHER" id="PTHR30027:SF3">
    <property type="entry name" value="16S RRNA (URACIL(1498)-N(3))-METHYLTRANSFERASE"/>
    <property type="match status" value="1"/>
</dbReference>
<dbReference type="PANTHER" id="PTHR30027">
    <property type="entry name" value="RIBOSOMAL RNA SMALL SUBUNIT METHYLTRANSFERASE E"/>
    <property type="match status" value="1"/>
</dbReference>
<evidence type="ECO:0000256" key="3">
    <source>
        <dbReference type="ARBA" id="ARBA00012328"/>
    </source>
</evidence>
<dbReference type="CDD" id="cd18084">
    <property type="entry name" value="RsmE-like"/>
    <property type="match status" value="1"/>
</dbReference>
<dbReference type="Pfam" id="PF04452">
    <property type="entry name" value="Methyltrans_RNA"/>
    <property type="match status" value="1"/>
</dbReference>
<organism evidence="15 16">
    <name type="scientific">Snodgrassella alvi</name>
    <dbReference type="NCBI Taxonomy" id="1196083"/>
    <lineage>
        <taxon>Bacteria</taxon>
        <taxon>Pseudomonadati</taxon>
        <taxon>Pseudomonadota</taxon>
        <taxon>Betaproteobacteria</taxon>
        <taxon>Neisseriales</taxon>
        <taxon>Neisseriaceae</taxon>
        <taxon>Snodgrassella</taxon>
    </lineage>
</organism>
<protein>
    <recommendedName>
        <fullName evidence="4 12">Ribosomal RNA small subunit methyltransferase E</fullName>
        <ecNumber evidence="3 12">2.1.1.193</ecNumber>
    </recommendedName>
</protein>
<feature type="domain" description="Ribosomal RNA small subunit methyltransferase E methyltransferase" evidence="13">
    <location>
        <begin position="72"/>
        <end position="233"/>
    </location>
</feature>
<dbReference type="InterPro" id="IPR015947">
    <property type="entry name" value="PUA-like_sf"/>
</dbReference>
<dbReference type="InterPro" id="IPR046887">
    <property type="entry name" value="RsmE_PUA-like"/>
</dbReference>
<dbReference type="SUPFAM" id="SSF75217">
    <property type="entry name" value="alpha/beta knot"/>
    <property type="match status" value="1"/>
</dbReference>
<evidence type="ECO:0000259" key="14">
    <source>
        <dbReference type="Pfam" id="PF20260"/>
    </source>
</evidence>
<evidence type="ECO:0000256" key="9">
    <source>
        <dbReference type="ARBA" id="ARBA00022691"/>
    </source>
</evidence>
<dbReference type="Proteomes" id="UP000229970">
    <property type="component" value="Unassembled WGS sequence"/>
</dbReference>
<keyword evidence="8 12" id="KW-0808">Transferase</keyword>
<evidence type="ECO:0000259" key="13">
    <source>
        <dbReference type="Pfam" id="PF04452"/>
    </source>
</evidence>
<dbReference type="Gene3D" id="3.40.1280.10">
    <property type="match status" value="1"/>
</dbReference>
<evidence type="ECO:0000256" key="6">
    <source>
        <dbReference type="ARBA" id="ARBA00022552"/>
    </source>
</evidence>
<gene>
    <name evidence="15" type="ORF">BHC46_11420</name>
</gene>
<evidence type="ECO:0000256" key="8">
    <source>
        <dbReference type="ARBA" id="ARBA00022679"/>
    </source>
</evidence>
<evidence type="ECO:0000256" key="2">
    <source>
        <dbReference type="ARBA" id="ARBA00005528"/>
    </source>
</evidence>
<dbReference type="AlphaFoldDB" id="A0A066TDF6"/>
<feature type="domain" description="Ribosomal RNA small subunit methyltransferase E PUA-like" evidence="14">
    <location>
        <begin position="18"/>
        <end position="63"/>
    </location>
</feature>
<dbReference type="EMBL" id="MEIP01000029">
    <property type="protein sequence ID" value="PIT43875.1"/>
    <property type="molecule type" value="Genomic_DNA"/>
</dbReference>
<comment type="subcellular location">
    <subcellularLocation>
        <location evidence="1 12">Cytoplasm</location>
    </subcellularLocation>
</comment>
<dbReference type="eggNOG" id="COG1385">
    <property type="taxonomic scope" value="Bacteria"/>
</dbReference>